<dbReference type="STRING" id="414778.BCM40_14515"/>
<feature type="transmembrane region" description="Helical" evidence="1">
    <location>
        <begin position="447"/>
        <end position="467"/>
    </location>
</feature>
<feature type="transmembrane region" description="Helical" evidence="1">
    <location>
        <begin position="364"/>
        <end position="396"/>
    </location>
</feature>
<keyword evidence="1" id="KW-0472">Membrane</keyword>
<accession>A0A1C7EL09</accession>
<dbReference type="Proteomes" id="UP000092495">
    <property type="component" value="Chromosome"/>
</dbReference>
<keyword evidence="1" id="KW-1133">Transmembrane helix</keyword>
<feature type="transmembrane region" description="Helical" evidence="1">
    <location>
        <begin position="408"/>
        <end position="435"/>
    </location>
</feature>
<name>A0A1C7EL09_9BACL</name>
<protein>
    <recommendedName>
        <fullName evidence="4">Permease</fullName>
    </recommendedName>
</protein>
<gene>
    <name evidence="2" type="ORF">BCM40_14515</name>
</gene>
<reference evidence="2" key="1">
    <citation type="submission" date="2016-10" db="EMBL/GenBank/DDBJ databases">
        <authorList>
            <person name="See-Too W.S."/>
        </authorList>
    </citation>
    <scope>NUCLEOTIDE SEQUENCE</scope>
    <source>
        <strain evidence="2">DSM 22276</strain>
    </source>
</reference>
<sequence length="469" mass="52397">MNPKAAKGFIFSVTGYGLLHFVTYFYETALLTLMLSVLGVLLLLFAAILLPFKKFQLQMGLVIMAIAMLFFTSDSLGNDLIRGLQQMRNLVGLLLVVPMISWVLKEEPYIEEIMSYAHNFLNQSQKFYFGLMAMTQVISHFLLFGVVPMMYHFIDNFLKDHKGEAWENFKGTAILRGFGLSTLWVISIPSFIFAVEALGATLWKSMALGFLFALAGTILSVMFSYYQEKKDGVDFSGILGDEIEKAMKNSRNQGKWNKDVAEFAFLFISLFGTIFFVHEITGLEFLLTIPLVILVWTFLYFLIKRRLPSFIGESEYYLSTGIAKQAQQYSILVAAGLLIYILNQSNVGEYVVGGMNFLTGIIPLLNILFLLPFIVILLGFIGLGPLPVIVLVTGILEAIPFPYPPELVVLAVTSGSVISIVLSPFVMPVIILSSVNGLSGVRNGLQFNLKFAIAFYIMVQLFIQTVIHL</sequence>
<feature type="transmembrane region" description="Helical" evidence="1">
    <location>
        <begin position="260"/>
        <end position="278"/>
    </location>
</feature>
<dbReference type="EMBL" id="CP016543">
    <property type="protein sequence ID" value="ANU24489.1"/>
    <property type="molecule type" value="Genomic_DNA"/>
</dbReference>
<feature type="transmembrane region" description="Helical" evidence="1">
    <location>
        <begin position="32"/>
        <end position="52"/>
    </location>
</feature>
<dbReference type="RefSeq" id="WP_065527433.1">
    <property type="nucleotide sequence ID" value="NZ_CP016543.2"/>
</dbReference>
<feature type="transmembrane region" description="Helical" evidence="1">
    <location>
        <begin position="59"/>
        <end position="77"/>
    </location>
</feature>
<evidence type="ECO:0000313" key="2">
    <source>
        <dbReference type="EMBL" id="ANU24489.1"/>
    </source>
</evidence>
<evidence type="ECO:0000313" key="3">
    <source>
        <dbReference type="Proteomes" id="UP000092495"/>
    </source>
</evidence>
<keyword evidence="3" id="KW-1185">Reference proteome</keyword>
<feature type="transmembrane region" description="Helical" evidence="1">
    <location>
        <begin position="285"/>
        <end position="303"/>
    </location>
</feature>
<feature type="transmembrane region" description="Helical" evidence="1">
    <location>
        <begin position="326"/>
        <end position="343"/>
    </location>
</feature>
<dbReference type="KEGG" id="pdg:BCM40_14515"/>
<evidence type="ECO:0000256" key="1">
    <source>
        <dbReference type="SAM" id="Phobius"/>
    </source>
</evidence>
<evidence type="ECO:0008006" key="4">
    <source>
        <dbReference type="Google" id="ProtNLM"/>
    </source>
</evidence>
<keyword evidence="1" id="KW-0812">Transmembrane</keyword>
<proteinExistence type="predicted"/>
<feature type="transmembrane region" description="Helical" evidence="1">
    <location>
        <begin position="174"/>
        <end position="195"/>
    </location>
</feature>
<dbReference type="OrthoDB" id="2813114at2"/>
<feature type="transmembrane region" description="Helical" evidence="1">
    <location>
        <begin position="127"/>
        <end position="154"/>
    </location>
</feature>
<feature type="transmembrane region" description="Helical" evidence="1">
    <location>
        <begin position="9"/>
        <end position="26"/>
    </location>
</feature>
<dbReference type="AlphaFoldDB" id="A0A1C7EL09"/>
<organism evidence="2 3">
    <name type="scientific">Planococcus donghaensis</name>
    <dbReference type="NCBI Taxonomy" id="414778"/>
    <lineage>
        <taxon>Bacteria</taxon>
        <taxon>Bacillati</taxon>
        <taxon>Bacillota</taxon>
        <taxon>Bacilli</taxon>
        <taxon>Bacillales</taxon>
        <taxon>Caryophanaceae</taxon>
        <taxon>Planococcus</taxon>
    </lineage>
</organism>
<feature type="transmembrane region" description="Helical" evidence="1">
    <location>
        <begin position="207"/>
        <end position="226"/>
    </location>
</feature>